<dbReference type="EMBL" id="LWQU01000130">
    <property type="protein sequence ID" value="OAN51588.1"/>
    <property type="molecule type" value="Genomic_DNA"/>
</dbReference>
<accession>A0A178MRX0</accession>
<evidence type="ECO:0000259" key="3">
    <source>
        <dbReference type="Pfam" id="PF22548"/>
    </source>
</evidence>
<dbReference type="InterPro" id="IPR054347">
    <property type="entry name" value="TOTE_primase"/>
</dbReference>
<keyword evidence="5" id="KW-1185">Reference proteome</keyword>
<comment type="caution">
    <text evidence="4">The sequence shown here is derived from an EMBL/GenBank/DDBJ whole genome shotgun (WGS) entry which is preliminary data.</text>
</comment>
<protein>
    <recommendedName>
        <fullName evidence="3">TOTE conflict system primase domain-containing protein</fullName>
    </recommendedName>
</protein>
<keyword evidence="1" id="KW-0175">Coiled coil</keyword>
<proteinExistence type="predicted"/>
<dbReference type="AlphaFoldDB" id="A0A178MRX0"/>
<evidence type="ECO:0000256" key="1">
    <source>
        <dbReference type="SAM" id="Coils"/>
    </source>
</evidence>
<feature type="compositionally biased region" description="Basic and acidic residues" evidence="2">
    <location>
        <begin position="36"/>
        <end position="49"/>
    </location>
</feature>
<evidence type="ECO:0000313" key="4">
    <source>
        <dbReference type="EMBL" id="OAN51588.1"/>
    </source>
</evidence>
<evidence type="ECO:0000256" key="2">
    <source>
        <dbReference type="SAM" id="MobiDB-lite"/>
    </source>
</evidence>
<dbReference type="Pfam" id="PF22548">
    <property type="entry name" value="AEP-TOTE"/>
    <property type="match status" value="1"/>
</dbReference>
<name>A0A178MRX0_9PROT</name>
<gene>
    <name evidence="4" type="ORF">A6A05_01640</name>
</gene>
<feature type="coiled-coil region" evidence="1">
    <location>
        <begin position="9"/>
        <end position="36"/>
    </location>
</feature>
<organism evidence="4 5">
    <name type="scientific">Magnetospirillum moscoviense</name>
    <dbReference type="NCBI Taxonomy" id="1437059"/>
    <lineage>
        <taxon>Bacteria</taxon>
        <taxon>Pseudomonadati</taxon>
        <taxon>Pseudomonadota</taxon>
        <taxon>Alphaproteobacteria</taxon>
        <taxon>Rhodospirillales</taxon>
        <taxon>Rhodospirillaceae</taxon>
        <taxon>Magnetospirillum</taxon>
    </lineage>
</organism>
<sequence>MILSEADEIAAIMARLTALDAERADLESRLTRLRAREANRRATDTERSPTARVTGASPPAAKIALFHSLFRGRDDVFPKRWSNPKSGKSGYSPACANEWVPRLSGKRIKGYDSLGYRCATASPGPFP</sequence>
<dbReference type="Proteomes" id="UP000078543">
    <property type="component" value="Unassembled WGS sequence"/>
</dbReference>
<dbReference type="STRING" id="1437059.A6A05_01640"/>
<evidence type="ECO:0000313" key="5">
    <source>
        <dbReference type="Proteomes" id="UP000078543"/>
    </source>
</evidence>
<feature type="region of interest" description="Disordered" evidence="2">
    <location>
        <begin position="36"/>
        <end position="56"/>
    </location>
</feature>
<reference evidence="4 5" key="1">
    <citation type="submission" date="2016-04" db="EMBL/GenBank/DDBJ databases">
        <title>Draft genome sequence of freshwater magnetotactic bacteria Magnetospirillum marisnigri SP-1 and Magnetospirillum moscoviense BB-1.</title>
        <authorList>
            <person name="Koziaeva V."/>
            <person name="Dziuba M.V."/>
            <person name="Ivanov T.M."/>
            <person name="Kuznetsov B."/>
            <person name="Grouzdev D.S."/>
        </authorList>
    </citation>
    <scope>NUCLEOTIDE SEQUENCE [LARGE SCALE GENOMIC DNA]</scope>
    <source>
        <strain evidence="4 5">BB-1</strain>
    </source>
</reference>
<feature type="domain" description="TOTE conflict system primase" evidence="3">
    <location>
        <begin position="62"/>
        <end position="107"/>
    </location>
</feature>
<dbReference type="RefSeq" id="WP_068499511.1">
    <property type="nucleotide sequence ID" value="NZ_LWQU01000130.1"/>
</dbReference>